<comment type="caution">
    <text evidence="1">The sequence shown here is derived from an EMBL/GenBank/DDBJ whole genome shotgun (WGS) entry which is preliminary data.</text>
</comment>
<reference evidence="2" key="1">
    <citation type="submission" date="2018-12" db="EMBL/GenBank/DDBJ databases">
        <title>Tengunoibacter tsumagoiensis gen. nov., sp. nov., Dictyobacter kobayashii sp. nov., D. alpinus sp. nov., and D. joshuensis sp. nov. and description of Dictyobacteraceae fam. nov. within the order Ktedonobacterales isolated from Tengu-no-mugimeshi.</title>
        <authorList>
            <person name="Wang C.M."/>
            <person name="Zheng Y."/>
            <person name="Sakai Y."/>
            <person name="Toyoda A."/>
            <person name="Minakuchi Y."/>
            <person name="Abe K."/>
            <person name="Yokota A."/>
            <person name="Yabe S."/>
        </authorList>
    </citation>
    <scope>NUCLEOTIDE SEQUENCE [LARGE SCALE GENOMIC DNA]</scope>
    <source>
        <strain evidence="2">Uno3</strain>
    </source>
</reference>
<dbReference type="AlphaFoldDB" id="A0A401ZZI5"/>
<dbReference type="Pfam" id="PF12294">
    <property type="entry name" value="DUF3626"/>
    <property type="match status" value="1"/>
</dbReference>
<gene>
    <name evidence="1" type="ORF">KTT_21340</name>
</gene>
<dbReference type="OrthoDB" id="3770261at2"/>
<dbReference type="InterPro" id="IPR022074">
    <property type="entry name" value="DUF3626"/>
</dbReference>
<organism evidence="1 2">
    <name type="scientific">Tengunoibacter tsumagoiensis</name>
    <dbReference type="NCBI Taxonomy" id="2014871"/>
    <lineage>
        <taxon>Bacteria</taxon>
        <taxon>Bacillati</taxon>
        <taxon>Chloroflexota</taxon>
        <taxon>Ktedonobacteria</taxon>
        <taxon>Ktedonobacterales</taxon>
        <taxon>Dictyobacteraceae</taxon>
        <taxon>Tengunoibacter</taxon>
    </lineage>
</organism>
<evidence type="ECO:0000313" key="2">
    <source>
        <dbReference type="Proteomes" id="UP000287352"/>
    </source>
</evidence>
<sequence>MAFQLTSAQQRALDAVYQQAEHTQRNARERIQSVLSSSKSACTIDDLLKAIEQRADLTINFHPDRLLADGRSVITGLYEDGLYRSQFETNISNGGLTAFAGGDRDLWEETMLGGAYQLSGVTITERPKYGGLNLLNYSDGACPRFGSCHFRLKKLILQRATYVFGDSFFNPQDRGVIHAFEPVLAGLLEEIHKHGNALGRKNVDVSTFLNTILSAGNTTTALFPRSQGRALDDYIEAQIHGDLRLAEDVDALVADPSFQHTMTGKLLEATAKKYGLHLEWHEGCELPFEEVPDDFRGPEMPPLARRIQKEYAGDHAYLNAATIGSAAASVVTTPERWNDWGTPEETLQHLKYLWHILVVYGKQKRR</sequence>
<keyword evidence="2" id="KW-1185">Reference proteome</keyword>
<protein>
    <recommendedName>
        <fullName evidence="3">DUF3626 domain-containing protein</fullName>
    </recommendedName>
</protein>
<dbReference type="EMBL" id="BIFR01000001">
    <property type="protein sequence ID" value="GCE12275.1"/>
    <property type="molecule type" value="Genomic_DNA"/>
</dbReference>
<accession>A0A401ZZI5</accession>
<evidence type="ECO:0008006" key="3">
    <source>
        <dbReference type="Google" id="ProtNLM"/>
    </source>
</evidence>
<dbReference type="Proteomes" id="UP000287352">
    <property type="component" value="Unassembled WGS sequence"/>
</dbReference>
<dbReference type="RefSeq" id="WP_126579910.1">
    <property type="nucleotide sequence ID" value="NZ_BIFR01000001.1"/>
</dbReference>
<evidence type="ECO:0000313" key="1">
    <source>
        <dbReference type="EMBL" id="GCE12275.1"/>
    </source>
</evidence>
<proteinExistence type="predicted"/>
<name>A0A401ZZI5_9CHLR</name>